<protein>
    <recommendedName>
        <fullName evidence="2 7">Phosphoglycerate kinase</fullName>
        <ecNumber evidence="2 7">2.7.2.3</ecNumber>
    </recommendedName>
</protein>
<proteinExistence type="inferred from homology"/>
<name>A0A1G2E402_9BACT</name>
<evidence type="ECO:0000256" key="1">
    <source>
        <dbReference type="ARBA" id="ARBA00000642"/>
    </source>
</evidence>
<keyword evidence="5 7" id="KW-0418">Kinase</keyword>
<dbReference type="InterPro" id="IPR015911">
    <property type="entry name" value="Phosphoglycerate_kinase_CS"/>
</dbReference>
<reference evidence="8 9" key="1">
    <citation type="journal article" date="2016" name="Nat. Commun.">
        <title>Thousands of microbial genomes shed light on interconnected biogeochemical processes in an aquifer system.</title>
        <authorList>
            <person name="Anantharaman K."/>
            <person name="Brown C.T."/>
            <person name="Hug L.A."/>
            <person name="Sharon I."/>
            <person name="Castelle C.J."/>
            <person name="Probst A.J."/>
            <person name="Thomas B.C."/>
            <person name="Singh A."/>
            <person name="Wilkins M.J."/>
            <person name="Karaoz U."/>
            <person name="Brodie E.L."/>
            <person name="Williams K.H."/>
            <person name="Hubbard S.S."/>
            <person name="Banfield J.F."/>
        </authorList>
    </citation>
    <scope>NUCLEOTIDE SEQUENCE [LARGE SCALE GENOMIC DNA]</scope>
</reference>
<dbReference type="Gene3D" id="3.40.50.1260">
    <property type="entry name" value="Phosphoglycerate kinase, N-terminal domain"/>
    <property type="match status" value="4"/>
</dbReference>
<dbReference type="GO" id="GO:0005524">
    <property type="term" value="F:ATP binding"/>
    <property type="evidence" value="ECO:0007669"/>
    <property type="project" value="UniProtKB-KW"/>
</dbReference>
<organism evidence="8 9">
    <name type="scientific">Candidatus Nealsonbacteria bacterium RIFCSPHIGHO2_01_FULL_43_31</name>
    <dbReference type="NCBI Taxonomy" id="1801665"/>
    <lineage>
        <taxon>Bacteria</taxon>
        <taxon>Candidatus Nealsoniibacteriota</taxon>
    </lineage>
</organism>
<comment type="catalytic activity">
    <reaction evidence="1 7">
        <text>(2R)-3-phosphoglycerate + ATP = (2R)-3-phospho-glyceroyl phosphate + ADP</text>
        <dbReference type="Rhea" id="RHEA:14801"/>
        <dbReference type="ChEBI" id="CHEBI:30616"/>
        <dbReference type="ChEBI" id="CHEBI:57604"/>
        <dbReference type="ChEBI" id="CHEBI:58272"/>
        <dbReference type="ChEBI" id="CHEBI:456216"/>
        <dbReference type="EC" id="2.7.2.3"/>
    </reaction>
</comment>
<dbReference type="InterPro" id="IPR001576">
    <property type="entry name" value="Phosphoglycerate_kinase"/>
</dbReference>
<comment type="caution">
    <text evidence="8">The sequence shown here is derived from an EMBL/GenBank/DDBJ whole genome shotgun (WGS) entry which is preliminary data.</text>
</comment>
<dbReference type="InterPro" id="IPR036043">
    <property type="entry name" value="Phosphoglycerate_kinase_sf"/>
</dbReference>
<evidence type="ECO:0000256" key="3">
    <source>
        <dbReference type="ARBA" id="ARBA00022679"/>
    </source>
</evidence>
<evidence type="ECO:0000256" key="6">
    <source>
        <dbReference type="ARBA" id="ARBA00022840"/>
    </source>
</evidence>
<dbReference type="GO" id="GO:0005829">
    <property type="term" value="C:cytosol"/>
    <property type="evidence" value="ECO:0007669"/>
    <property type="project" value="TreeGrafter"/>
</dbReference>
<dbReference type="GO" id="GO:0043531">
    <property type="term" value="F:ADP binding"/>
    <property type="evidence" value="ECO:0007669"/>
    <property type="project" value="TreeGrafter"/>
</dbReference>
<dbReference type="EMBL" id="MHMA01000007">
    <property type="protein sequence ID" value="OGZ20584.1"/>
    <property type="molecule type" value="Genomic_DNA"/>
</dbReference>
<evidence type="ECO:0000256" key="2">
    <source>
        <dbReference type="ARBA" id="ARBA00013061"/>
    </source>
</evidence>
<dbReference type="PANTHER" id="PTHR11406">
    <property type="entry name" value="PHOSPHOGLYCERATE KINASE"/>
    <property type="match status" value="1"/>
</dbReference>
<accession>A0A1G2E402</accession>
<sequence>MKTLKDFDFKNKRVLVRADFNVPLSQQGEILDDFRIRQTLPTIRYLLEKNARVILMSHLGNPGGKFVKELAMRPVAERLMELLGKKVELLENLRFNPGEENNDENFAKELAQKGDIYINDAFGVCHRNHASVSAITKYLPSGAGFLLEKEVTCLTRLSANPEKPLVAIIGGAKIETKVGVIDKISEKADFVLISGLIGKEVVGQKIVLRHPEKIVFPVDETGEGKDVGTETVRLFKEKIVQAKTIFWNGPLGKIENEEFAVGTEEIAKAIAQSPAFSVVGGGETVEFITKLGLVKKFSHVSSGGGAMLAFLSGEKLPGLEALR</sequence>
<keyword evidence="3 7" id="KW-0808">Transferase</keyword>
<keyword evidence="4" id="KW-0547">Nucleotide-binding</keyword>
<evidence type="ECO:0000313" key="8">
    <source>
        <dbReference type="EMBL" id="OGZ20584.1"/>
    </source>
</evidence>
<dbReference type="GO" id="GO:0006096">
    <property type="term" value="P:glycolytic process"/>
    <property type="evidence" value="ECO:0007669"/>
    <property type="project" value="InterPro"/>
</dbReference>
<dbReference type="SUPFAM" id="SSF53748">
    <property type="entry name" value="Phosphoglycerate kinase"/>
    <property type="match status" value="1"/>
</dbReference>
<evidence type="ECO:0000313" key="9">
    <source>
        <dbReference type="Proteomes" id="UP000178721"/>
    </source>
</evidence>
<comment type="similarity">
    <text evidence="7">Belongs to the phosphoglycerate kinase family.</text>
</comment>
<dbReference type="GO" id="GO:0004618">
    <property type="term" value="F:phosphoglycerate kinase activity"/>
    <property type="evidence" value="ECO:0007669"/>
    <property type="project" value="UniProtKB-EC"/>
</dbReference>
<dbReference type="PROSITE" id="PS00111">
    <property type="entry name" value="PGLYCERATE_KINASE"/>
    <property type="match status" value="1"/>
</dbReference>
<dbReference type="InterPro" id="IPR015824">
    <property type="entry name" value="Phosphoglycerate_kinase_N"/>
</dbReference>
<keyword evidence="6" id="KW-0067">ATP-binding</keyword>
<dbReference type="Pfam" id="PF00162">
    <property type="entry name" value="PGK"/>
    <property type="match status" value="2"/>
</dbReference>
<dbReference type="GO" id="GO:0006094">
    <property type="term" value="P:gluconeogenesis"/>
    <property type="evidence" value="ECO:0007669"/>
    <property type="project" value="TreeGrafter"/>
</dbReference>
<evidence type="ECO:0000256" key="7">
    <source>
        <dbReference type="RuleBase" id="RU000532"/>
    </source>
</evidence>
<dbReference type="EC" id="2.7.2.3" evidence="2 7"/>
<dbReference type="PANTHER" id="PTHR11406:SF23">
    <property type="entry name" value="PHOSPHOGLYCERATE KINASE 1, CHLOROPLASTIC-RELATED"/>
    <property type="match status" value="1"/>
</dbReference>
<gene>
    <name evidence="8" type="ORF">A2654_02510</name>
</gene>
<dbReference type="Proteomes" id="UP000178721">
    <property type="component" value="Unassembled WGS sequence"/>
</dbReference>
<evidence type="ECO:0000256" key="4">
    <source>
        <dbReference type="ARBA" id="ARBA00022741"/>
    </source>
</evidence>
<evidence type="ECO:0000256" key="5">
    <source>
        <dbReference type="ARBA" id="ARBA00022777"/>
    </source>
</evidence>
<dbReference type="AlphaFoldDB" id="A0A1G2E402"/>
<dbReference type="PRINTS" id="PR00477">
    <property type="entry name" value="PHGLYCKINASE"/>
</dbReference>